<evidence type="ECO:0000256" key="5">
    <source>
        <dbReference type="ARBA" id="ARBA00022989"/>
    </source>
</evidence>
<organism evidence="9 10">
    <name type="scientific">Fusobacterium ulcerans 12-1B</name>
    <dbReference type="NCBI Taxonomy" id="457404"/>
    <lineage>
        <taxon>Bacteria</taxon>
        <taxon>Fusobacteriati</taxon>
        <taxon>Fusobacteriota</taxon>
        <taxon>Fusobacteriia</taxon>
        <taxon>Fusobacteriales</taxon>
        <taxon>Fusobacteriaceae</taxon>
        <taxon>Fusobacterium</taxon>
    </lineage>
</organism>
<evidence type="ECO:0000259" key="8">
    <source>
        <dbReference type="Pfam" id="PF02397"/>
    </source>
</evidence>
<dbReference type="NCBIfam" id="TIGR03025">
    <property type="entry name" value="EPS_sugtrans"/>
    <property type="match status" value="1"/>
</dbReference>
<dbReference type="Pfam" id="PF13727">
    <property type="entry name" value="CoA_binding_3"/>
    <property type="match status" value="1"/>
</dbReference>
<dbReference type="AlphaFoldDB" id="H1PUM1"/>
<dbReference type="PATRIC" id="fig|457404.5.peg.2003"/>
<dbReference type="EMBL" id="AGWJ02000021">
    <property type="protein sequence ID" value="EHO80289.1"/>
    <property type="molecule type" value="Genomic_DNA"/>
</dbReference>
<feature type="domain" description="Bacterial sugar transferase" evidence="8">
    <location>
        <begin position="254"/>
        <end position="447"/>
    </location>
</feature>
<evidence type="ECO:0000256" key="1">
    <source>
        <dbReference type="ARBA" id="ARBA00004141"/>
    </source>
</evidence>
<dbReference type="Pfam" id="PF02397">
    <property type="entry name" value="Bac_transf"/>
    <property type="match status" value="1"/>
</dbReference>
<gene>
    <name evidence="9" type="ORF">HMPREF0402_02114</name>
</gene>
<reference evidence="9 10" key="1">
    <citation type="submission" date="2012-07" db="EMBL/GenBank/DDBJ databases">
        <title>The Genome Sequence of Fusobacterium ulcerans 12_1B.</title>
        <authorList>
            <consortium name="The Broad Institute Genome Sequencing Platform"/>
            <person name="Earl A."/>
            <person name="Ward D."/>
            <person name="Feldgarden M."/>
            <person name="Gevers D."/>
            <person name="Strauss J."/>
            <person name="Ambrose C.E."/>
            <person name="Allen-Vercoe E."/>
            <person name="Walker B."/>
            <person name="Young S.K."/>
            <person name="Zeng Q."/>
            <person name="Gargeya S."/>
            <person name="Fitzgerald M."/>
            <person name="Haas B."/>
            <person name="Abouelleil A."/>
            <person name="Alvarado L."/>
            <person name="Arachchi H.M."/>
            <person name="Berlin A.M."/>
            <person name="Chapman S.B."/>
            <person name="Goldberg J."/>
            <person name="Griggs A."/>
            <person name="Gujja S."/>
            <person name="Hansen M."/>
            <person name="Howarth C."/>
            <person name="Imamovic A."/>
            <person name="Larimer J."/>
            <person name="McCowen C."/>
            <person name="Montmayeur A."/>
            <person name="Murphy C."/>
            <person name="Neiman D."/>
            <person name="Pearson M."/>
            <person name="Priest M."/>
            <person name="Roberts A."/>
            <person name="Saif S."/>
            <person name="Shea T."/>
            <person name="Sisk P."/>
            <person name="Sykes S."/>
            <person name="Wortman J."/>
            <person name="Nusbaum C."/>
            <person name="Birren B."/>
        </authorList>
    </citation>
    <scope>NUCLEOTIDE SEQUENCE [LARGE SCALE GENOMIC DNA]</scope>
    <source>
        <strain evidence="9 10">12_1B</strain>
    </source>
</reference>
<dbReference type="BioCyc" id="FSP457404-HMP:GTSQ-2136-MONOMER"/>
<protein>
    <submittedName>
        <fullName evidence="9">Undecaprenyl-phosphate galactose phosphotransferase, WbaP</fullName>
    </submittedName>
</protein>
<evidence type="ECO:0000256" key="4">
    <source>
        <dbReference type="ARBA" id="ARBA00022692"/>
    </source>
</evidence>
<comment type="caution">
    <text evidence="9">The sequence shown here is derived from an EMBL/GenBank/DDBJ whole genome shotgun (WGS) entry which is preliminary data.</text>
</comment>
<dbReference type="GO" id="GO:0016020">
    <property type="term" value="C:membrane"/>
    <property type="evidence" value="ECO:0007669"/>
    <property type="project" value="UniProtKB-SubCell"/>
</dbReference>
<dbReference type="HOGENOM" id="CLU_024920_3_5_0"/>
<feature type="transmembrane region" description="Helical" evidence="7">
    <location>
        <begin position="27"/>
        <end position="44"/>
    </location>
</feature>
<dbReference type="PANTHER" id="PTHR30576:SF10">
    <property type="entry name" value="SLL5057 PROTEIN"/>
    <property type="match status" value="1"/>
</dbReference>
<comment type="subcellular location">
    <subcellularLocation>
        <location evidence="1">Membrane</location>
        <topology evidence="1">Multi-pass membrane protein</topology>
    </subcellularLocation>
</comment>
<keyword evidence="4 7" id="KW-0812">Transmembrane</keyword>
<name>H1PUM1_9FUSO</name>
<evidence type="ECO:0000256" key="6">
    <source>
        <dbReference type="ARBA" id="ARBA00023136"/>
    </source>
</evidence>
<evidence type="ECO:0000313" key="10">
    <source>
        <dbReference type="Proteomes" id="UP000003233"/>
    </source>
</evidence>
<keyword evidence="6 7" id="KW-0472">Membrane</keyword>
<evidence type="ECO:0000256" key="3">
    <source>
        <dbReference type="ARBA" id="ARBA00022679"/>
    </source>
</evidence>
<dbReference type="RefSeq" id="WP_008697751.1">
    <property type="nucleotide sequence ID" value="NZ_KE161008.1"/>
</dbReference>
<proteinExistence type="inferred from homology"/>
<accession>H1PUM1</accession>
<evidence type="ECO:0000313" key="9">
    <source>
        <dbReference type="EMBL" id="EHO80289.1"/>
    </source>
</evidence>
<dbReference type="Gene3D" id="3.40.50.720">
    <property type="entry name" value="NAD(P)-binding Rossmann-like Domain"/>
    <property type="match status" value="1"/>
</dbReference>
<dbReference type="InterPro" id="IPR017475">
    <property type="entry name" value="EPS_sugar_tfrase"/>
</dbReference>
<dbReference type="InterPro" id="IPR003362">
    <property type="entry name" value="Bact_transf"/>
</dbReference>
<keyword evidence="5 7" id="KW-1133">Transmembrane helix</keyword>
<evidence type="ECO:0000256" key="7">
    <source>
        <dbReference type="SAM" id="Phobius"/>
    </source>
</evidence>
<feature type="transmembrane region" description="Helical" evidence="7">
    <location>
        <begin position="257"/>
        <end position="276"/>
    </location>
</feature>
<evidence type="ECO:0000256" key="2">
    <source>
        <dbReference type="ARBA" id="ARBA00006464"/>
    </source>
</evidence>
<sequence length="453" mass="52966">MKRQSSKILMIGLQFLFYLLINSFFKVPAYITYNTFFIYLLLNITKKMHSFKTVLIWEEVKKQLYVHIEYLAVMIINDIAFCGVEYIPVHLIIGVTFTFFNLLIISLIRKIFRRTLEKRLIIIGIGHTARELTQVIKENDFTMYNLLGYISANTLKRINQDILIDERKVLGDCSDIERIIIENNVSEVIIALPLADNNQMAEIINKLDGKVERIKFTPELNGTYTFNSEIEDYDGIMLISSYNGMNKTINRFLKRSFDIVAGIVGCIVLGILYLIYAPQIKKDGGKAIFYHTRIGKDLKSFKMYKFRTMYVDAEKRLEEMLSKDEKLREEYYKNFKLKNDPRVTEVGKFLRKTSLDEFPQFINVIKGEMSFVGPRPVLQKEVDMYYGEENSRKIFMVKPGITGMWQANGRSDVENYDERIALDLYYIRNWSLWLDVTITIKTIKNVIGKKGAY</sequence>
<dbReference type="Proteomes" id="UP000003233">
    <property type="component" value="Unassembled WGS sequence"/>
</dbReference>
<keyword evidence="10" id="KW-1185">Reference proteome</keyword>
<dbReference type="GO" id="GO:0016780">
    <property type="term" value="F:phosphotransferase activity, for other substituted phosphate groups"/>
    <property type="evidence" value="ECO:0007669"/>
    <property type="project" value="TreeGrafter"/>
</dbReference>
<comment type="similarity">
    <text evidence="2">Belongs to the bacterial sugar transferase family.</text>
</comment>
<keyword evidence="3 9" id="KW-0808">Transferase</keyword>
<dbReference type="PANTHER" id="PTHR30576">
    <property type="entry name" value="COLANIC BIOSYNTHESIS UDP-GLUCOSE LIPID CARRIER TRANSFERASE"/>
    <property type="match status" value="1"/>
</dbReference>
<feature type="transmembrane region" description="Helical" evidence="7">
    <location>
        <begin position="87"/>
        <end position="108"/>
    </location>
</feature>